<name>A0A1Y1YTF7_9FUNG</name>
<reference evidence="6 7" key="1">
    <citation type="submission" date="2016-07" db="EMBL/GenBank/DDBJ databases">
        <title>Pervasive Adenine N6-methylation of Active Genes in Fungi.</title>
        <authorList>
            <consortium name="DOE Joint Genome Institute"/>
            <person name="Mondo S.J."/>
            <person name="Dannebaum R.O."/>
            <person name="Kuo R.C."/>
            <person name="Labutti K."/>
            <person name="Haridas S."/>
            <person name="Kuo A."/>
            <person name="Salamov A."/>
            <person name="Ahrendt S.R."/>
            <person name="Lipzen A."/>
            <person name="Sullivan W."/>
            <person name="Andreopoulos W.B."/>
            <person name="Clum A."/>
            <person name="Lindquist E."/>
            <person name="Daum C."/>
            <person name="Ramamoorthy G.K."/>
            <person name="Gryganskyi A."/>
            <person name="Culley D."/>
            <person name="Magnuson J.K."/>
            <person name="James T.Y."/>
            <person name="O'Malley M.A."/>
            <person name="Stajich J.E."/>
            <person name="Spatafora J.W."/>
            <person name="Visel A."/>
            <person name="Grigoriev I.V."/>
        </authorList>
    </citation>
    <scope>NUCLEOTIDE SEQUENCE [LARGE SCALE GENOMIC DNA]</scope>
    <source>
        <strain evidence="6 7">CBS 931.73</strain>
    </source>
</reference>
<gene>
    <name evidence="6" type="ORF">K493DRAFT_405602</name>
</gene>
<dbReference type="PANTHER" id="PTHR10963">
    <property type="entry name" value="GLYCOSYL HYDROLASE-RELATED"/>
    <property type="match status" value="1"/>
</dbReference>
<dbReference type="PANTHER" id="PTHR10963:SF22">
    <property type="entry name" value="GLYCOSIDASE CRH2-RELATED"/>
    <property type="match status" value="1"/>
</dbReference>
<evidence type="ECO:0000259" key="5">
    <source>
        <dbReference type="PROSITE" id="PS51762"/>
    </source>
</evidence>
<sequence length="1274" mass="144261">MNSQFMARSNKPETEAFDYGEELNESGEEELEIEEEEELDPEEEPEESSSPAESQCQVVFDRRKNKAANEDVWDDSALISAWDAAVEEYELYHSTEAKKSIERGSVRQVEKETKATSTSKTTKKASTPAEKIRNTTKKATPPKPSAVEVEESQATAEYYGNYYGYYDHSVDPYHQQQPPQAGAYSSYPAYNAYSTVPQHPPQPNMTNHTQAGQSWGMPPPPPPPVPGLTEMATNDTPLKAAAIVNKLLSLRPKPNVPQKETHKPITSLRIEPSNVTKEINKFRACDGLSCLYCREWGQLLQRKHFPSASRIRKESLLTVAYPQPTPRESADVFCEKLMQQVHTNQASEKDSFANVTIVVEEWLQSAPSTLKTINDLFSPISFDTSPDYVPLAEAAEGPIHILDRTEADRSYLLLQEKDFTLLRSITQNVIISHITPDCFHTRPDDATYADLETSRRSVNESLERVFKECSQELEETSGSLWQPVPAFLEEMKGLEAARIQAVGEGCSKKMAQFNDHHRDKLVGFNEFWSTVVERHKKKGKRFFSRGSNSDDVDASFYTFLGQMRDGCNLWRQEFLEPQVSSVHRFLERLDPICTSKASQHKPVQLEPFIAGVNSGLKKLEEEFKARLLELDSEIDATKLVWSTESQPTTQGRLEKAANKDFKKRIKRLESLSSSIRSWSLSSLQALVTSHELAEILLATLKERMTAIEDCEHAAGAEILRKRDPTIREVILEKENLWQEFVRGVNVGRFVLGSVLGKLFLREGLRQIEDRVAAHKEKWLLEQFEEEPSDTSEVKKKCRSRKVSQIASPTNEEAPNLTEINLAKVLAASPIIEALPALDVDNDTETVPADSMPHTPSDVKIAVDMEPTKSTETPYAKVDGDVDQLGQAELLRLIDALREENHHLSQTLECVKNESAQLSSKFSTLATALRQQEEYAELKEKEFQHSISLKEAEMQNACQYVAAMEQRILLLERDHPVRQREPSRPSTPTLVAEMSRLAYQPSIGWCSNDLKSCGAGCEPENSFSAQSCQPKPTCVSFREDFLAPKIARINNFTGDPSLADWTSDFLPDNTQVEDGNLVLSMSLSQDKNEFGRHQGFGATVSSVRWIEYGTITARIKTASTSVGVVSSFITRNLFGDEIDFEWVGKNPYEVQQNFYYNNMLNYTNARFTVIDSDTSENYHTYTIDWQPDSLRWLIDGQELRVLKRNDTWDAQLQKFNLWDGGQGPEGTMLWAGGRTNWSDPKTLYKMYIDWQHHRTIHRNCHSTCKSKSHRKCAQP</sequence>
<keyword evidence="3" id="KW-0326">Glycosidase</keyword>
<dbReference type="Pfam" id="PF00722">
    <property type="entry name" value="Glyco_hydro_16"/>
    <property type="match status" value="1"/>
</dbReference>
<dbReference type="Gene3D" id="2.60.120.200">
    <property type="match status" value="1"/>
</dbReference>
<evidence type="ECO:0000256" key="2">
    <source>
        <dbReference type="ARBA" id="ARBA00022801"/>
    </source>
</evidence>
<feature type="compositionally biased region" description="Low complexity" evidence="4">
    <location>
        <begin position="115"/>
        <end position="129"/>
    </location>
</feature>
<dbReference type="OrthoDB" id="2148641at2759"/>
<dbReference type="SUPFAM" id="SSF49899">
    <property type="entry name" value="Concanavalin A-like lectins/glucanases"/>
    <property type="match status" value="1"/>
</dbReference>
<evidence type="ECO:0000256" key="3">
    <source>
        <dbReference type="ARBA" id="ARBA00023295"/>
    </source>
</evidence>
<dbReference type="InterPro" id="IPR000757">
    <property type="entry name" value="Beta-glucanase-like"/>
</dbReference>
<comment type="caution">
    <text evidence="6">The sequence shown here is derived from an EMBL/GenBank/DDBJ whole genome shotgun (WGS) entry which is preliminary data.</text>
</comment>
<dbReference type="GO" id="GO:0005975">
    <property type="term" value="P:carbohydrate metabolic process"/>
    <property type="evidence" value="ECO:0007669"/>
    <property type="project" value="InterPro"/>
</dbReference>
<dbReference type="EMBL" id="MCFE01000071">
    <property type="protein sequence ID" value="ORY01322.1"/>
    <property type="molecule type" value="Genomic_DNA"/>
</dbReference>
<keyword evidence="1" id="KW-0732">Signal</keyword>
<feature type="region of interest" description="Disordered" evidence="4">
    <location>
        <begin position="200"/>
        <end position="232"/>
    </location>
</feature>
<feature type="domain" description="GH16" evidence="5">
    <location>
        <begin position="1023"/>
        <end position="1258"/>
    </location>
</feature>
<accession>A0A1Y1YTF7</accession>
<dbReference type="PROSITE" id="PS51762">
    <property type="entry name" value="GH16_2"/>
    <property type="match status" value="1"/>
</dbReference>
<dbReference type="InterPro" id="IPR049481">
    <property type="entry name" value="SMN_G2-BD"/>
</dbReference>
<feature type="region of interest" description="Disordered" evidence="4">
    <location>
        <begin position="1"/>
        <end position="61"/>
    </location>
</feature>
<dbReference type="CDD" id="cd22851">
    <property type="entry name" value="SMN_N"/>
    <property type="match status" value="1"/>
</dbReference>
<evidence type="ECO:0000313" key="6">
    <source>
        <dbReference type="EMBL" id="ORY01322.1"/>
    </source>
</evidence>
<dbReference type="Pfam" id="PF20636">
    <property type="entry name" value="SMN_G2-BD"/>
    <property type="match status" value="1"/>
</dbReference>
<feature type="region of interest" description="Disordered" evidence="4">
    <location>
        <begin position="99"/>
        <end position="150"/>
    </location>
</feature>
<proteinExistence type="predicted"/>
<dbReference type="InterPro" id="IPR050546">
    <property type="entry name" value="Glycosyl_Hydrlase_16"/>
</dbReference>
<dbReference type="InParanoid" id="A0A1Y1YTF7"/>
<protein>
    <recommendedName>
        <fullName evidence="5">GH16 domain-containing protein</fullName>
    </recommendedName>
</protein>
<feature type="compositionally biased region" description="Basic and acidic residues" evidence="4">
    <location>
        <begin position="99"/>
        <end position="114"/>
    </location>
</feature>
<evidence type="ECO:0000313" key="7">
    <source>
        <dbReference type="Proteomes" id="UP000193498"/>
    </source>
</evidence>
<dbReference type="GO" id="GO:0004553">
    <property type="term" value="F:hydrolase activity, hydrolyzing O-glycosyl compounds"/>
    <property type="evidence" value="ECO:0007669"/>
    <property type="project" value="InterPro"/>
</dbReference>
<organism evidence="6 7">
    <name type="scientific">Basidiobolus meristosporus CBS 931.73</name>
    <dbReference type="NCBI Taxonomy" id="1314790"/>
    <lineage>
        <taxon>Eukaryota</taxon>
        <taxon>Fungi</taxon>
        <taxon>Fungi incertae sedis</taxon>
        <taxon>Zoopagomycota</taxon>
        <taxon>Entomophthoromycotina</taxon>
        <taxon>Basidiobolomycetes</taxon>
        <taxon>Basidiobolales</taxon>
        <taxon>Basidiobolaceae</taxon>
        <taxon>Basidiobolus</taxon>
    </lineage>
</organism>
<dbReference type="InterPro" id="IPR013320">
    <property type="entry name" value="ConA-like_dom_sf"/>
</dbReference>
<feature type="compositionally biased region" description="Polar residues" evidence="4">
    <location>
        <begin position="204"/>
        <end position="213"/>
    </location>
</feature>
<keyword evidence="7" id="KW-1185">Reference proteome</keyword>
<evidence type="ECO:0000256" key="4">
    <source>
        <dbReference type="SAM" id="MobiDB-lite"/>
    </source>
</evidence>
<evidence type="ECO:0000256" key="1">
    <source>
        <dbReference type="ARBA" id="ARBA00022729"/>
    </source>
</evidence>
<feature type="compositionally biased region" description="Acidic residues" evidence="4">
    <location>
        <begin position="15"/>
        <end position="47"/>
    </location>
</feature>
<dbReference type="Proteomes" id="UP000193498">
    <property type="component" value="Unassembled WGS sequence"/>
</dbReference>
<dbReference type="AlphaFoldDB" id="A0A1Y1YTF7"/>
<keyword evidence="2" id="KW-0378">Hydrolase</keyword>
<feature type="compositionally biased region" description="Pro residues" evidence="4">
    <location>
        <begin position="217"/>
        <end position="226"/>
    </location>
</feature>